<reference evidence="7" key="3">
    <citation type="submission" date="2021-05" db="UniProtKB">
        <authorList>
            <consortium name="EnsemblPlants"/>
        </authorList>
    </citation>
    <scope>IDENTIFICATION</scope>
    <source>
        <strain evidence="7">cv. B73</strain>
    </source>
</reference>
<dbReference type="GO" id="GO:0006355">
    <property type="term" value="P:regulation of DNA-templated transcription"/>
    <property type="evidence" value="ECO:0007669"/>
    <property type="project" value="InterPro"/>
</dbReference>
<dbReference type="AlphaFoldDB" id="A0A804MKP1"/>
<dbReference type="Gramene" id="Zm00001eb093650_T002">
    <property type="protein sequence ID" value="Zm00001eb093650_P002"/>
    <property type="gene ID" value="Zm00001eb093650"/>
</dbReference>
<evidence type="ECO:0000256" key="3">
    <source>
        <dbReference type="ARBA" id="ARBA00023125"/>
    </source>
</evidence>
<evidence type="ECO:0000256" key="2">
    <source>
        <dbReference type="ARBA" id="ARBA00023015"/>
    </source>
</evidence>
<evidence type="ECO:0000256" key="5">
    <source>
        <dbReference type="ARBA" id="ARBA00023242"/>
    </source>
</evidence>
<sequence length="213" mass="23987">MVELEPSVKSEHGGGVGLVLPPGFRFHPTDEEVITSYLLHKFLNPSFAPHAIGEVDLNKCEPWDLPSKAKMGENSKEWYFFCHKDMKYPTGTRANRATKEGYWKATGKDREIFKPAAGRDRDRELVGMRKTLVFYMGRAPRGTKTNWVMHEFRLEGKSRHTCNDLRFNPKVITCGFSSTATATSSTTLANSSLGRVEKIVSFLFLFFGLLSSG</sequence>
<keyword evidence="3" id="KW-0238">DNA-binding</keyword>
<comment type="subcellular location">
    <subcellularLocation>
        <location evidence="1">Nucleus</location>
    </subcellularLocation>
</comment>
<dbReference type="GO" id="GO:0005634">
    <property type="term" value="C:nucleus"/>
    <property type="evidence" value="ECO:0007669"/>
    <property type="project" value="UniProtKB-SubCell"/>
</dbReference>
<dbReference type="OrthoDB" id="596384at2759"/>
<dbReference type="Gene3D" id="2.170.150.80">
    <property type="entry name" value="NAC domain"/>
    <property type="match status" value="1"/>
</dbReference>
<keyword evidence="5" id="KW-0539">Nucleus</keyword>
<gene>
    <name evidence="7" type="primary">LOC100281227</name>
</gene>
<dbReference type="Pfam" id="PF02365">
    <property type="entry name" value="NAM"/>
    <property type="match status" value="1"/>
</dbReference>
<evidence type="ECO:0000256" key="1">
    <source>
        <dbReference type="ARBA" id="ARBA00004123"/>
    </source>
</evidence>
<feature type="domain" description="NAC" evidence="6">
    <location>
        <begin position="20"/>
        <end position="179"/>
    </location>
</feature>
<dbReference type="FunFam" id="2.170.150.80:FF:000006">
    <property type="entry name" value="NAC domain-containing protein 100-like"/>
    <property type="match status" value="1"/>
</dbReference>
<evidence type="ECO:0000259" key="6">
    <source>
        <dbReference type="PROSITE" id="PS51005"/>
    </source>
</evidence>
<name>A0A804MKP1_MAIZE</name>
<evidence type="ECO:0000313" key="7">
    <source>
        <dbReference type="EnsemblPlants" id="Zm00001eb093650_P002"/>
    </source>
</evidence>
<dbReference type="InterPro" id="IPR036093">
    <property type="entry name" value="NAC_dom_sf"/>
</dbReference>
<keyword evidence="4" id="KW-0804">Transcription</keyword>
<accession>A0A804MKP1</accession>
<dbReference type="Proteomes" id="UP000007305">
    <property type="component" value="Chromosome 2"/>
</dbReference>
<keyword evidence="2" id="KW-0805">Transcription regulation</keyword>
<dbReference type="PANTHER" id="PTHR31744">
    <property type="entry name" value="PROTEIN CUP-SHAPED COTYLEDON 2-RELATED"/>
    <property type="match status" value="1"/>
</dbReference>
<proteinExistence type="predicted"/>
<evidence type="ECO:0000313" key="8">
    <source>
        <dbReference type="Proteomes" id="UP000007305"/>
    </source>
</evidence>
<reference evidence="8" key="1">
    <citation type="submission" date="2015-12" db="EMBL/GenBank/DDBJ databases">
        <title>Update maize B73 reference genome by single molecule sequencing technologies.</title>
        <authorList>
            <consortium name="Maize Genome Sequencing Project"/>
            <person name="Ware D."/>
        </authorList>
    </citation>
    <scope>NUCLEOTIDE SEQUENCE [LARGE SCALE GENOMIC DNA]</scope>
    <source>
        <strain evidence="8">cv. B73</strain>
    </source>
</reference>
<protein>
    <recommendedName>
        <fullName evidence="6">NAC domain-containing protein</fullName>
    </recommendedName>
</protein>
<dbReference type="PROSITE" id="PS51005">
    <property type="entry name" value="NAC"/>
    <property type="match status" value="1"/>
</dbReference>
<dbReference type="SUPFAM" id="SSF101941">
    <property type="entry name" value="NAC domain"/>
    <property type="match status" value="1"/>
</dbReference>
<evidence type="ECO:0000256" key="4">
    <source>
        <dbReference type="ARBA" id="ARBA00023163"/>
    </source>
</evidence>
<dbReference type="GO" id="GO:0003677">
    <property type="term" value="F:DNA binding"/>
    <property type="evidence" value="ECO:0007669"/>
    <property type="project" value="UniProtKB-KW"/>
</dbReference>
<dbReference type="InterPro" id="IPR003441">
    <property type="entry name" value="NAC-dom"/>
</dbReference>
<dbReference type="PANTHER" id="PTHR31744:SF62">
    <property type="entry name" value="NAC DOMAIN-CONTAINING PROTEIN 77"/>
    <property type="match status" value="1"/>
</dbReference>
<organism evidence="7 8">
    <name type="scientific">Zea mays</name>
    <name type="common">Maize</name>
    <dbReference type="NCBI Taxonomy" id="4577"/>
    <lineage>
        <taxon>Eukaryota</taxon>
        <taxon>Viridiplantae</taxon>
        <taxon>Streptophyta</taxon>
        <taxon>Embryophyta</taxon>
        <taxon>Tracheophyta</taxon>
        <taxon>Spermatophyta</taxon>
        <taxon>Magnoliopsida</taxon>
        <taxon>Liliopsida</taxon>
        <taxon>Poales</taxon>
        <taxon>Poaceae</taxon>
        <taxon>PACMAD clade</taxon>
        <taxon>Panicoideae</taxon>
        <taxon>Andropogonodae</taxon>
        <taxon>Andropogoneae</taxon>
        <taxon>Tripsacinae</taxon>
        <taxon>Zea</taxon>
    </lineage>
</organism>
<dbReference type="EnsemblPlants" id="Zm00001eb093650_T002">
    <property type="protein sequence ID" value="Zm00001eb093650_P002"/>
    <property type="gene ID" value="Zm00001eb093650"/>
</dbReference>
<reference evidence="7" key="2">
    <citation type="submission" date="2019-07" db="EMBL/GenBank/DDBJ databases">
        <authorList>
            <person name="Seetharam A."/>
            <person name="Woodhouse M."/>
            <person name="Cannon E."/>
        </authorList>
    </citation>
    <scope>NUCLEOTIDE SEQUENCE [LARGE SCALE GENOMIC DNA]</scope>
    <source>
        <strain evidence="7">cv. B73</strain>
    </source>
</reference>
<keyword evidence="8" id="KW-1185">Reference proteome</keyword>